<dbReference type="PANTHER" id="PTHR11439:SF524">
    <property type="entry name" value="RNA-DIRECTED DNA POLYMERASE, PROTEIN KINASE RLK-PELLE-DLSV FAMILY"/>
    <property type="match status" value="1"/>
</dbReference>
<dbReference type="Proteomes" id="UP001054821">
    <property type="component" value="Chromosome 1"/>
</dbReference>
<keyword evidence="2" id="KW-1185">Reference proteome</keyword>
<evidence type="ECO:0000313" key="1">
    <source>
        <dbReference type="EMBL" id="KAI5352333.1"/>
    </source>
</evidence>
<sequence>MSPCRACPTPYKPHNQVSKIDGEPLSDPTMYRNIVDALQYLTFTRPDLSYPVNSVLSAYDSPTNAHFHLVKRILRYVQGTLDYGISFTGGSCDLTAYSDEDWQETSIQRDQLLDL</sequence>
<dbReference type="EMBL" id="JAJFAZ020000001">
    <property type="protein sequence ID" value="KAI5352333.1"/>
    <property type="molecule type" value="Genomic_DNA"/>
</dbReference>
<organism evidence="1 2">
    <name type="scientific">Prunus dulcis</name>
    <name type="common">Almond</name>
    <name type="synonym">Amygdalus dulcis</name>
    <dbReference type="NCBI Taxonomy" id="3755"/>
    <lineage>
        <taxon>Eukaryota</taxon>
        <taxon>Viridiplantae</taxon>
        <taxon>Streptophyta</taxon>
        <taxon>Embryophyta</taxon>
        <taxon>Tracheophyta</taxon>
        <taxon>Spermatophyta</taxon>
        <taxon>Magnoliopsida</taxon>
        <taxon>eudicotyledons</taxon>
        <taxon>Gunneridae</taxon>
        <taxon>Pentapetalae</taxon>
        <taxon>rosids</taxon>
        <taxon>fabids</taxon>
        <taxon>Rosales</taxon>
        <taxon>Rosaceae</taxon>
        <taxon>Amygdaloideae</taxon>
        <taxon>Amygdaleae</taxon>
        <taxon>Prunus</taxon>
    </lineage>
</organism>
<evidence type="ECO:0008006" key="3">
    <source>
        <dbReference type="Google" id="ProtNLM"/>
    </source>
</evidence>
<protein>
    <recommendedName>
        <fullName evidence="3">Transposable element protein</fullName>
    </recommendedName>
</protein>
<proteinExistence type="predicted"/>
<name>A0AAD4ZQG3_PRUDU</name>
<reference evidence="1 2" key="1">
    <citation type="journal article" date="2022" name="G3 (Bethesda)">
        <title>Whole-genome sequence and methylome profiling of the almond [Prunus dulcis (Mill.) D.A. Webb] cultivar 'Nonpareil'.</title>
        <authorList>
            <person name="D'Amico-Willman K.M."/>
            <person name="Ouma W.Z."/>
            <person name="Meulia T."/>
            <person name="Sideli G.M."/>
            <person name="Gradziel T.M."/>
            <person name="Fresnedo-Ramirez J."/>
        </authorList>
    </citation>
    <scope>NUCLEOTIDE SEQUENCE [LARGE SCALE GENOMIC DNA]</scope>
    <source>
        <strain evidence="1">Clone GOH B32 T37-40</strain>
    </source>
</reference>
<comment type="caution">
    <text evidence="1">The sequence shown here is derived from an EMBL/GenBank/DDBJ whole genome shotgun (WGS) entry which is preliminary data.</text>
</comment>
<evidence type="ECO:0000313" key="2">
    <source>
        <dbReference type="Proteomes" id="UP001054821"/>
    </source>
</evidence>
<dbReference type="AlphaFoldDB" id="A0AAD4ZQG3"/>
<accession>A0AAD4ZQG3</accession>
<gene>
    <name evidence="1" type="ORF">L3X38_005224</name>
</gene>
<dbReference type="PANTHER" id="PTHR11439">
    <property type="entry name" value="GAG-POL-RELATED RETROTRANSPOSON"/>
    <property type="match status" value="1"/>
</dbReference>